<keyword evidence="3" id="KW-1185">Reference proteome</keyword>
<dbReference type="InterPro" id="IPR035986">
    <property type="entry name" value="PKD_dom_sf"/>
</dbReference>
<evidence type="ECO:0000313" key="3">
    <source>
        <dbReference type="Proteomes" id="UP000238375"/>
    </source>
</evidence>
<sequence length="573" mass="60695">MKAINFIKSTVFCYLRIICNRALAFLFWLALSGSILVSCGKKPDPDPAPTPDVSTATANGTVNTKTILDAPSSVSTGGQGTLTYAWTIKSAPADSKATLLKADSLRAELIPDKPGTYVLVLTITDATGQKKTTELTINVSLPGKPPVISVATSTTVETGKQTAIDASKSSDPDGDKLTYAWAVKTKPTGSNAALTDTKESIAKFTADVAGTYVLSLTVTDGIWPAVSQDVSLTATTPAVRSVNGSWTAADGTSGGPDYSPRNRFYSFDVATSNQPVSLTLTSPDINVGIRLYDQLGNLVLDRGTDRSVVLDKTLNAGTYSVMVYTSQKSDVGTFRLAGSGLAAAFTPLPTTRLQATNVSFGDEGGGGGFGNRPPISPRNHFYTFDITEDNAPIEINVSSADVSVWLVLRAPTGEETYTYGTQPAGTPRTILKKVNKGTYGLYIGTGKRDDIGKYSLEVTGKVQNLKQTVYNSAIQAGSYVGKKAAITYTLTVTEDNSVLDVSLRSPDIVGNIDIYNPSGIRLDYSTAATNYVYAIEKVNKGTHKIVVTPGISTSGTGNYRLSVYGKFSDLKKQ</sequence>
<dbReference type="InterPro" id="IPR013783">
    <property type="entry name" value="Ig-like_fold"/>
</dbReference>
<dbReference type="Pfam" id="PF02010">
    <property type="entry name" value="REJ"/>
    <property type="match status" value="1"/>
</dbReference>
<accession>A0A2T0S546</accession>
<comment type="caution">
    <text evidence="2">The sequence shown here is derived from an EMBL/GenBank/DDBJ whole genome shotgun (WGS) entry which is preliminary data.</text>
</comment>
<dbReference type="SUPFAM" id="SSF49299">
    <property type="entry name" value="PKD domain"/>
    <property type="match status" value="2"/>
</dbReference>
<proteinExistence type="predicted"/>
<feature type="domain" description="PKD/REJ-like" evidence="1">
    <location>
        <begin position="78"/>
        <end position="196"/>
    </location>
</feature>
<dbReference type="EMBL" id="PVTE01000029">
    <property type="protein sequence ID" value="PRY28548.1"/>
    <property type="molecule type" value="Genomic_DNA"/>
</dbReference>
<dbReference type="Gene3D" id="2.60.40.10">
    <property type="entry name" value="Immunoglobulins"/>
    <property type="match status" value="2"/>
</dbReference>
<name>A0A2T0S546_9BACT</name>
<gene>
    <name evidence="2" type="ORF">CLV58_12927</name>
</gene>
<evidence type="ECO:0000313" key="2">
    <source>
        <dbReference type="EMBL" id="PRY28548.1"/>
    </source>
</evidence>
<reference evidence="2 3" key="1">
    <citation type="submission" date="2018-03" db="EMBL/GenBank/DDBJ databases">
        <title>Genomic Encyclopedia of Archaeal and Bacterial Type Strains, Phase II (KMG-II): from individual species to whole genera.</title>
        <authorList>
            <person name="Goeker M."/>
        </authorList>
    </citation>
    <scope>NUCLEOTIDE SEQUENCE [LARGE SCALE GENOMIC DNA]</scope>
    <source>
        <strain evidence="2 3">DSM 28354</strain>
    </source>
</reference>
<dbReference type="OrthoDB" id="923694at2"/>
<organism evidence="2 3">
    <name type="scientific">Spirosoma oryzae</name>
    <dbReference type="NCBI Taxonomy" id="1469603"/>
    <lineage>
        <taxon>Bacteria</taxon>
        <taxon>Pseudomonadati</taxon>
        <taxon>Bacteroidota</taxon>
        <taxon>Cytophagia</taxon>
        <taxon>Cytophagales</taxon>
        <taxon>Cytophagaceae</taxon>
        <taxon>Spirosoma</taxon>
    </lineage>
</organism>
<protein>
    <submittedName>
        <fullName evidence="2">REJ domain-containing protein</fullName>
    </submittedName>
</protein>
<evidence type="ECO:0000259" key="1">
    <source>
        <dbReference type="Pfam" id="PF02010"/>
    </source>
</evidence>
<dbReference type="AlphaFoldDB" id="A0A2T0S546"/>
<dbReference type="Proteomes" id="UP000238375">
    <property type="component" value="Unassembled WGS sequence"/>
</dbReference>
<dbReference type="InterPro" id="IPR002859">
    <property type="entry name" value="PKD/REJ-like"/>
</dbReference>